<evidence type="ECO:0000256" key="4">
    <source>
        <dbReference type="ARBA" id="ARBA00022679"/>
    </source>
</evidence>
<dbReference type="FunFam" id="3.30.450.20:FF:000060">
    <property type="entry name" value="Sensor protein FixL"/>
    <property type="match status" value="1"/>
</dbReference>
<keyword evidence="7" id="KW-0067">ATP-binding</keyword>
<feature type="transmembrane region" description="Helical" evidence="11">
    <location>
        <begin position="191"/>
        <end position="212"/>
    </location>
</feature>
<evidence type="ECO:0000256" key="10">
    <source>
        <dbReference type="ARBA" id="ARBA00070616"/>
    </source>
</evidence>
<evidence type="ECO:0000256" key="3">
    <source>
        <dbReference type="ARBA" id="ARBA00022553"/>
    </source>
</evidence>
<evidence type="ECO:0000256" key="5">
    <source>
        <dbReference type="ARBA" id="ARBA00022741"/>
    </source>
</evidence>
<feature type="domain" description="Histidine kinase" evidence="12">
    <location>
        <begin position="548"/>
        <end position="806"/>
    </location>
</feature>
<reference evidence="16 17" key="1">
    <citation type="submission" date="2019-03" db="EMBL/GenBank/DDBJ databases">
        <title>Genomic Encyclopedia of Type Strains, Phase IV (KMG-IV): sequencing the most valuable type-strain genomes for metagenomic binning, comparative biology and taxonomic classification.</title>
        <authorList>
            <person name="Goeker M."/>
        </authorList>
    </citation>
    <scope>NUCLEOTIDE SEQUENCE [LARGE SCALE GENOMIC DNA]</scope>
    <source>
        <strain evidence="16 17">DSM 101688</strain>
    </source>
</reference>
<evidence type="ECO:0000256" key="7">
    <source>
        <dbReference type="ARBA" id="ARBA00022840"/>
    </source>
</evidence>
<dbReference type="PANTHER" id="PTHR43065">
    <property type="entry name" value="SENSOR HISTIDINE KINASE"/>
    <property type="match status" value="1"/>
</dbReference>
<dbReference type="AlphaFoldDB" id="A0A4R3J9Y9"/>
<feature type="domain" description="PAS" evidence="13">
    <location>
        <begin position="400"/>
        <end position="454"/>
    </location>
</feature>
<feature type="transmembrane region" description="Helical" evidence="11">
    <location>
        <begin position="60"/>
        <end position="82"/>
    </location>
</feature>
<evidence type="ECO:0000259" key="12">
    <source>
        <dbReference type="PROSITE" id="PS50109"/>
    </source>
</evidence>
<dbReference type="PANTHER" id="PTHR43065:SF50">
    <property type="entry name" value="HISTIDINE KINASE"/>
    <property type="match status" value="1"/>
</dbReference>
<dbReference type="InterPro" id="IPR001610">
    <property type="entry name" value="PAC"/>
</dbReference>
<evidence type="ECO:0000259" key="15">
    <source>
        <dbReference type="PROSITE" id="PS50924"/>
    </source>
</evidence>
<feature type="transmembrane region" description="Helical" evidence="11">
    <location>
        <begin position="126"/>
        <end position="146"/>
    </location>
</feature>
<gene>
    <name evidence="16" type="ORF">EDD55_106183</name>
</gene>
<dbReference type="CDD" id="cd00130">
    <property type="entry name" value="PAS"/>
    <property type="match status" value="1"/>
</dbReference>
<dbReference type="InterPro" id="IPR004358">
    <property type="entry name" value="Sig_transdc_His_kin-like_C"/>
</dbReference>
<dbReference type="Pfam" id="PF03707">
    <property type="entry name" value="MHYT"/>
    <property type="match status" value="2"/>
</dbReference>
<accession>A0A4R3J9Y9</accession>
<dbReference type="RefSeq" id="WP_132939296.1">
    <property type="nucleotide sequence ID" value="NZ_CP119676.1"/>
</dbReference>
<organism evidence="16 17">
    <name type="scientific">Varunaivibrio sulfuroxidans</name>
    <dbReference type="NCBI Taxonomy" id="1773489"/>
    <lineage>
        <taxon>Bacteria</taxon>
        <taxon>Pseudomonadati</taxon>
        <taxon>Pseudomonadota</taxon>
        <taxon>Alphaproteobacteria</taxon>
        <taxon>Rhodospirillales</taxon>
        <taxon>Magnetovibrionaceae</taxon>
        <taxon>Varunaivibrio</taxon>
    </lineage>
</organism>
<evidence type="ECO:0000259" key="13">
    <source>
        <dbReference type="PROSITE" id="PS50112"/>
    </source>
</evidence>
<feature type="domain" description="MHYT" evidence="15">
    <location>
        <begin position="20"/>
        <end position="219"/>
    </location>
</feature>
<dbReference type="PROSITE" id="PS50924">
    <property type="entry name" value="MHYT"/>
    <property type="match status" value="1"/>
</dbReference>
<dbReference type="InterPro" id="IPR036890">
    <property type="entry name" value="HATPase_C_sf"/>
</dbReference>
<dbReference type="InterPro" id="IPR035965">
    <property type="entry name" value="PAS-like_dom_sf"/>
</dbReference>
<comment type="caution">
    <text evidence="16">The sequence shown here is derived from an EMBL/GenBank/DDBJ whole genome shotgun (WGS) entry which is preliminary data.</text>
</comment>
<keyword evidence="3" id="KW-0597">Phosphoprotein</keyword>
<dbReference type="InterPro" id="IPR000700">
    <property type="entry name" value="PAS-assoc_C"/>
</dbReference>
<dbReference type="Proteomes" id="UP000295304">
    <property type="component" value="Unassembled WGS sequence"/>
</dbReference>
<evidence type="ECO:0000256" key="11">
    <source>
        <dbReference type="PROSITE-ProRule" id="PRU00244"/>
    </source>
</evidence>
<evidence type="ECO:0000259" key="14">
    <source>
        <dbReference type="PROSITE" id="PS50113"/>
    </source>
</evidence>
<dbReference type="GO" id="GO:0005524">
    <property type="term" value="F:ATP binding"/>
    <property type="evidence" value="ECO:0007669"/>
    <property type="project" value="UniProtKB-KW"/>
</dbReference>
<dbReference type="Gene3D" id="3.30.565.10">
    <property type="entry name" value="Histidine kinase-like ATPase, C-terminal domain"/>
    <property type="match status" value="1"/>
</dbReference>
<evidence type="ECO:0000256" key="6">
    <source>
        <dbReference type="ARBA" id="ARBA00022777"/>
    </source>
</evidence>
<dbReference type="InterPro" id="IPR005467">
    <property type="entry name" value="His_kinase_dom"/>
</dbReference>
<feature type="transmembrane region" description="Helical" evidence="11">
    <location>
        <begin position="20"/>
        <end position="40"/>
    </location>
</feature>
<dbReference type="Pfam" id="PF02518">
    <property type="entry name" value="HATPase_c"/>
    <property type="match status" value="1"/>
</dbReference>
<dbReference type="Pfam" id="PF12860">
    <property type="entry name" value="PAS_7"/>
    <property type="match status" value="1"/>
</dbReference>
<dbReference type="Gene3D" id="3.30.450.20">
    <property type="entry name" value="PAS domain"/>
    <property type="match status" value="2"/>
</dbReference>
<name>A0A4R3J9Y9_9PROT</name>
<keyword evidence="11" id="KW-0812">Transmembrane</keyword>
<evidence type="ECO:0000256" key="9">
    <source>
        <dbReference type="ARBA" id="ARBA00059827"/>
    </source>
</evidence>
<feature type="domain" description="PAC" evidence="14">
    <location>
        <begin position="478"/>
        <end position="528"/>
    </location>
</feature>
<dbReference type="Gene3D" id="1.10.287.130">
    <property type="match status" value="1"/>
</dbReference>
<dbReference type="GO" id="GO:0000160">
    <property type="term" value="P:phosphorelay signal transduction system"/>
    <property type="evidence" value="ECO:0007669"/>
    <property type="project" value="UniProtKB-KW"/>
</dbReference>
<dbReference type="SMART" id="SM00086">
    <property type="entry name" value="PAC"/>
    <property type="match status" value="1"/>
</dbReference>
<dbReference type="SUPFAM" id="SSF55785">
    <property type="entry name" value="PYP-like sensor domain (PAS domain)"/>
    <property type="match status" value="2"/>
</dbReference>
<dbReference type="EMBL" id="SLZW01000006">
    <property type="protein sequence ID" value="TCS62225.1"/>
    <property type="molecule type" value="Genomic_DNA"/>
</dbReference>
<feature type="transmembrane region" description="Helical" evidence="11">
    <location>
        <begin position="94"/>
        <end position="114"/>
    </location>
</feature>
<comment type="catalytic activity">
    <reaction evidence="1">
        <text>ATP + protein L-histidine = ADP + protein N-phospho-L-histidine.</text>
        <dbReference type="EC" id="2.7.13.3"/>
    </reaction>
</comment>
<feature type="transmembrane region" description="Helical" evidence="11">
    <location>
        <begin position="232"/>
        <end position="258"/>
    </location>
</feature>
<dbReference type="PROSITE" id="PS50109">
    <property type="entry name" value="HIS_KIN"/>
    <property type="match status" value="1"/>
</dbReference>
<keyword evidence="6" id="KW-0418">Kinase</keyword>
<dbReference type="GO" id="GO:0016020">
    <property type="term" value="C:membrane"/>
    <property type="evidence" value="ECO:0007669"/>
    <property type="project" value="UniProtKB-UniRule"/>
</dbReference>
<evidence type="ECO:0000313" key="16">
    <source>
        <dbReference type="EMBL" id="TCS62225.1"/>
    </source>
</evidence>
<dbReference type="GO" id="GO:0004673">
    <property type="term" value="F:protein histidine kinase activity"/>
    <property type="evidence" value="ECO:0007669"/>
    <property type="project" value="UniProtKB-EC"/>
</dbReference>
<keyword evidence="11" id="KW-1133">Transmembrane helix</keyword>
<dbReference type="InterPro" id="IPR013767">
    <property type="entry name" value="PAS_fold"/>
</dbReference>
<keyword evidence="5" id="KW-0547">Nucleotide-binding</keyword>
<dbReference type="PROSITE" id="PS50113">
    <property type="entry name" value="PAC"/>
    <property type="match status" value="1"/>
</dbReference>
<protein>
    <recommendedName>
        <fullName evidence="10">Sensor protein FixL</fullName>
        <ecNumber evidence="2">2.7.13.3</ecNumber>
    </recommendedName>
</protein>
<dbReference type="Pfam" id="PF00989">
    <property type="entry name" value="PAS"/>
    <property type="match status" value="1"/>
</dbReference>
<dbReference type="EC" id="2.7.13.3" evidence="2"/>
<keyword evidence="4" id="KW-0808">Transferase</keyword>
<keyword evidence="8" id="KW-0902">Two-component regulatory system</keyword>
<dbReference type="NCBIfam" id="TIGR00229">
    <property type="entry name" value="sensory_box"/>
    <property type="match status" value="1"/>
</dbReference>
<dbReference type="GO" id="GO:0006355">
    <property type="term" value="P:regulation of DNA-templated transcription"/>
    <property type="evidence" value="ECO:0007669"/>
    <property type="project" value="InterPro"/>
</dbReference>
<dbReference type="InterPro" id="IPR003594">
    <property type="entry name" value="HATPase_dom"/>
</dbReference>
<dbReference type="SMART" id="SM00091">
    <property type="entry name" value="PAS"/>
    <property type="match status" value="2"/>
</dbReference>
<evidence type="ECO:0000256" key="1">
    <source>
        <dbReference type="ARBA" id="ARBA00000085"/>
    </source>
</evidence>
<comment type="function">
    <text evidence="9">Putative oxygen sensor; modulates the activity of FixJ, a transcriptional activator of nitrogen fixation fixK gene. FixL probably acts as a kinase that phosphorylates FixJ.</text>
</comment>
<evidence type="ECO:0000313" key="17">
    <source>
        <dbReference type="Proteomes" id="UP000295304"/>
    </source>
</evidence>
<dbReference type="InterPro" id="IPR000014">
    <property type="entry name" value="PAS"/>
</dbReference>
<feature type="transmembrane region" description="Helical" evidence="11">
    <location>
        <begin position="158"/>
        <end position="179"/>
    </location>
</feature>
<dbReference type="OrthoDB" id="226486at2"/>
<proteinExistence type="predicted"/>
<dbReference type="InterPro" id="IPR005330">
    <property type="entry name" value="MHYT_dom"/>
</dbReference>
<evidence type="ECO:0000256" key="8">
    <source>
        <dbReference type="ARBA" id="ARBA00023012"/>
    </source>
</evidence>
<keyword evidence="11" id="KW-0472">Membrane</keyword>
<dbReference type="PROSITE" id="PS50112">
    <property type="entry name" value="PAS"/>
    <property type="match status" value="1"/>
</dbReference>
<evidence type="ECO:0000256" key="2">
    <source>
        <dbReference type="ARBA" id="ARBA00012438"/>
    </source>
</evidence>
<keyword evidence="17" id="KW-1185">Reference proteome</keyword>
<dbReference type="SUPFAM" id="SSF55874">
    <property type="entry name" value="ATPase domain of HSP90 chaperone/DNA topoisomerase II/histidine kinase"/>
    <property type="match status" value="1"/>
</dbReference>
<dbReference type="PRINTS" id="PR00344">
    <property type="entry name" value="BCTRLSENSOR"/>
</dbReference>
<sequence>MNFHFLPPEMDKSLAHTGSYDPVLVVLSYIIAALGAYAALKIVAHIRHSENTKKARWGWIMAGALAMGNGIWSMHFIGMLAYSTPDSIDYDINLTVLSGVIAMLASAAVIHIVGNSTVSLKRIAGGGLVLGAGIAGMHYVGSSAMVMDDVIFYDPARFLFSIIAGLLLSSFGLFVFFIVGRHNSSSKSHALASDFFGAAILGLAVSTTHYIAMSATYFFHADFQHVPKSTEIHPSTLGAAVAVAALLVVGLSVIATFVDRHLRQAMASAQESRTAMFDIMRATPQGVVVLDENLNIVTHNDAFTNLLRPISRLLVKGTPLETLIRGWCEAGIVDTTPLDIESYVSAHLQRYTTASGIYEEQFRDGRWFSINTKKTFQGGVIGIWTDITKHKQAELESRSREDYVRKILDNIISGVVIVDEQGTILMFNCVAEATFGYENSEILGENVSILVPHPHRDRHDDYIAAHNSTETPRILGTGTRELEGLRKNGETFPIELGISKLDTEQGRQFIAVVSDISQRKKDKLHQEELERDLMHASKMEAIGLLAGGIAHEINTPTQYIGDNLTFLQDVVGNILAVLRPTHTLVEALKNAPDGCPVDAEELEKLATRLNDLDIDYLEEDIPQAIEQSLNGVKDVARIVLSMKEFSHPSTKEKTLADINASLKNTLTVSRNEWKLFADIELDLDENLPQIQCLPGEINQVFLNMIVNAAHAIQELNASEKGTIALSTRLREDIVEVKISDTGAGMSPKVQKHMFDPFFTTKKVGKGTGQGLAISWDIVVNKHGGTIQVQSHAGKGTTFTIQLPLTAPDIE</sequence>
<dbReference type="SMART" id="SM00387">
    <property type="entry name" value="HATPase_c"/>
    <property type="match status" value="1"/>
</dbReference>